<feature type="region of interest" description="Disordered" evidence="2">
    <location>
        <begin position="230"/>
        <end position="257"/>
    </location>
</feature>
<dbReference type="EMBL" id="HBGQ01021868">
    <property type="protein sequence ID" value="CAD9395630.1"/>
    <property type="molecule type" value="Transcribed_RNA"/>
</dbReference>
<reference evidence="3" key="1">
    <citation type="submission" date="2021-01" db="EMBL/GenBank/DDBJ databases">
        <authorList>
            <person name="Corre E."/>
            <person name="Pelletier E."/>
            <person name="Niang G."/>
            <person name="Scheremetjew M."/>
            <person name="Finn R."/>
            <person name="Kale V."/>
            <person name="Holt S."/>
            <person name="Cochrane G."/>
            <person name="Meng A."/>
            <person name="Brown T."/>
            <person name="Cohen L."/>
        </authorList>
    </citation>
    <scope>NUCLEOTIDE SEQUENCE</scope>
    <source>
        <strain evidence="3">CCMP2222</strain>
    </source>
</reference>
<evidence type="ECO:0000256" key="2">
    <source>
        <dbReference type="SAM" id="MobiDB-lite"/>
    </source>
</evidence>
<gene>
    <name evidence="3" type="ORF">AAND1436_LOCUS10828</name>
</gene>
<accession>A0A7S2BG31</accession>
<sequence>MVEVQSEVAEVKRWPKADLQAYVSGQFKTFCKEKCAECGKPATKRFSTSMSFVVSNMLDSFWCNECGRVLCEKCRYQHTCERLDQQKERNKHLTHEQLAAQLAEAEAQKQAIEDEKKAEARREAMAQEKERLVRKERRQVLAHKAKVVEDFLQGISRDTDTNAARGARARDELLELYTRAKRIALTLYNEFEHPSLPGLADDDWESVKEIYARARELTGMFIVVEGQPLDMRNPWDPPPAEGEAQDADPAGLGRGLL</sequence>
<evidence type="ECO:0000313" key="3">
    <source>
        <dbReference type="EMBL" id="CAD9395630.1"/>
    </source>
</evidence>
<evidence type="ECO:0000256" key="1">
    <source>
        <dbReference type="SAM" id="Coils"/>
    </source>
</evidence>
<dbReference type="AlphaFoldDB" id="A0A7S2BG31"/>
<protein>
    <submittedName>
        <fullName evidence="3">Uncharacterized protein</fullName>
    </submittedName>
</protein>
<name>A0A7S2BG31_9DINO</name>
<keyword evidence="1" id="KW-0175">Coiled coil</keyword>
<feature type="coiled-coil region" evidence="1">
    <location>
        <begin position="95"/>
        <end position="138"/>
    </location>
</feature>
<organism evidence="3">
    <name type="scientific">Alexandrium andersonii</name>
    <dbReference type="NCBI Taxonomy" id="327968"/>
    <lineage>
        <taxon>Eukaryota</taxon>
        <taxon>Sar</taxon>
        <taxon>Alveolata</taxon>
        <taxon>Dinophyceae</taxon>
        <taxon>Gonyaulacales</taxon>
        <taxon>Pyrocystaceae</taxon>
        <taxon>Alexandrium</taxon>
    </lineage>
</organism>
<proteinExistence type="predicted"/>